<dbReference type="InterPro" id="IPR050574">
    <property type="entry name" value="HPF/YfiA_ribosome-assoc"/>
</dbReference>
<feature type="domain" description="Sigma 54 modulation/S30EA ribosomal protein C-terminal" evidence="5">
    <location>
        <begin position="118"/>
        <end position="173"/>
    </location>
</feature>
<evidence type="ECO:0000313" key="6">
    <source>
        <dbReference type="EMBL" id="SKA71878.1"/>
    </source>
</evidence>
<keyword evidence="1 4" id="KW-0810">Translation regulation</keyword>
<dbReference type="GO" id="GO:0022627">
    <property type="term" value="C:cytosolic small ribosomal subunit"/>
    <property type="evidence" value="ECO:0007669"/>
    <property type="project" value="TreeGrafter"/>
</dbReference>
<evidence type="ECO:0000256" key="3">
    <source>
        <dbReference type="ARBA" id="ARBA00041148"/>
    </source>
</evidence>
<dbReference type="PANTHER" id="PTHR33231">
    <property type="entry name" value="30S RIBOSOMAL PROTEIN"/>
    <property type="match status" value="1"/>
</dbReference>
<evidence type="ECO:0000259" key="5">
    <source>
        <dbReference type="Pfam" id="PF16321"/>
    </source>
</evidence>
<dbReference type="Pfam" id="PF02482">
    <property type="entry name" value="Ribosomal_S30AE"/>
    <property type="match status" value="1"/>
</dbReference>
<dbReference type="GO" id="GO:0043024">
    <property type="term" value="F:ribosomal small subunit binding"/>
    <property type="evidence" value="ECO:0007669"/>
    <property type="project" value="TreeGrafter"/>
</dbReference>
<dbReference type="InterPro" id="IPR034694">
    <property type="entry name" value="HPF_long/plastid"/>
</dbReference>
<evidence type="ECO:0000256" key="2">
    <source>
        <dbReference type="ARBA" id="ARBA00038695"/>
    </source>
</evidence>
<keyword evidence="4" id="KW-0963">Cytoplasm</keyword>
<evidence type="ECO:0000256" key="1">
    <source>
        <dbReference type="ARBA" id="ARBA00022845"/>
    </source>
</evidence>
<dbReference type="AlphaFoldDB" id="A0A1T4W497"/>
<dbReference type="CDD" id="cd00552">
    <property type="entry name" value="RaiA"/>
    <property type="match status" value="1"/>
</dbReference>
<dbReference type="Gene3D" id="3.30.505.50">
    <property type="entry name" value="Sigma 54 modulation/S30EA ribosomal protein, C-terminal domain"/>
    <property type="match status" value="1"/>
</dbReference>
<comment type="similarity">
    <text evidence="4">Belongs to the HPF/YfiA ribosome-associated protein family. Long HPF subfamily.</text>
</comment>
<dbReference type="PANTHER" id="PTHR33231:SF1">
    <property type="entry name" value="30S RIBOSOMAL PROTEIN"/>
    <property type="match status" value="1"/>
</dbReference>
<dbReference type="HAMAP" id="MF_00839">
    <property type="entry name" value="HPF"/>
    <property type="match status" value="1"/>
</dbReference>
<dbReference type="Gene3D" id="3.30.160.100">
    <property type="entry name" value="Ribosome hibernation promotion factor-like"/>
    <property type="match status" value="1"/>
</dbReference>
<dbReference type="NCBIfam" id="TIGR00741">
    <property type="entry name" value="yfiA"/>
    <property type="match status" value="1"/>
</dbReference>
<comment type="function">
    <text evidence="4">Required for dimerization of active 70S ribosomes into 100S ribosomes in stationary phase; 100S ribosomes are translationally inactive and sometimes present during exponential growth.</text>
</comment>
<dbReference type="OrthoDB" id="9794975at2"/>
<dbReference type="RefSeq" id="WP_078684847.1">
    <property type="nucleotide sequence ID" value="NZ_FUYA01000004.1"/>
</dbReference>
<name>A0A1T4W497_9BACT</name>
<organism evidence="6 7">
    <name type="scientific">Desulfobaculum bizertense DSM 18034</name>
    <dbReference type="NCBI Taxonomy" id="1121442"/>
    <lineage>
        <taxon>Bacteria</taxon>
        <taxon>Pseudomonadati</taxon>
        <taxon>Thermodesulfobacteriota</taxon>
        <taxon>Desulfovibrionia</taxon>
        <taxon>Desulfovibrionales</taxon>
        <taxon>Desulfovibrionaceae</taxon>
        <taxon>Desulfobaculum</taxon>
    </lineage>
</organism>
<dbReference type="InterPro" id="IPR038416">
    <property type="entry name" value="Ribosom_S30AE_C_sf"/>
</dbReference>
<evidence type="ECO:0000313" key="7">
    <source>
        <dbReference type="Proteomes" id="UP000189733"/>
    </source>
</evidence>
<dbReference type="SUPFAM" id="SSF69754">
    <property type="entry name" value="Ribosome binding protein Y (YfiA homologue)"/>
    <property type="match status" value="1"/>
</dbReference>
<dbReference type="InterPro" id="IPR032528">
    <property type="entry name" value="Ribosom_S30AE_C"/>
</dbReference>
<comment type="subunit">
    <text evidence="2">Associates exclusively with 100S ribosomes, which are dimers of 70S ribosomes.</text>
</comment>
<proteinExistence type="inferred from homology"/>
<accession>A0A1T4W497</accession>
<evidence type="ECO:0000256" key="4">
    <source>
        <dbReference type="HAMAP-Rule" id="MF_00839"/>
    </source>
</evidence>
<reference evidence="6 7" key="1">
    <citation type="submission" date="2017-02" db="EMBL/GenBank/DDBJ databases">
        <authorList>
            <person name="Peterson S.W."/>
        </authorList>
    </citation>
    <scope>NUCLEOTIDE SEQUENCE [LARGE SCALE GENOMIC DNA]</scope>
    <source>
        <strain evidence="6 7">DSM 18034</strain>
    </source>
</reference>
<comment type="subcellular location">
    <subcellularLocation>
        <location evidence="4">Cytoplasm</location>
    </subcellularLocation>
</comment>
<gene>
    <name evidence="4" type="primary">hpf</name>
    <name evidence="6" type="ORF">SAMN02745702_01574</name>
</gene>
<dbReference type="EMBL" id="FUYA01000004">
    <property type="protein sequence ID" value="SKA71878.1"/>
    <property type="molecule type" value="Genomic_DNA"/>
</dbReference>
<dbReference type="Proteomes" id="UP000189733">
    <property type="component" value="Unassembled WGS sequence"/>
</dbReference>
<dbReference type="GO" id="GO:0045900">
    <property type="term" value="P:negative regulation of translational elongation"/>
    <property type="evidence" value="ECO:0007669"/>
    <property type="project" value="TreeGrafter"/>
</dbReference>
<dbReference type="STRING" id="1121442.SAMN02745702_01574"/>
<dbReference type="Pfam" id="PF16321">
    <property type="entry name" value="Ribosom_S30AE_C"/>
    <property type="match status" value="1"/>
</dbReference>
<dbReference type="InterPro" id="IPR003489">
    <property type="entry name" value="RHF/RaiA"/>
</dbReference>
<dbReference type="InterPro" id="IPR036567">
    <property type="entry name" value="RHF-like"/>
</dbReference>
<sequence length="179" mass="20479">MNISLTFKNFEPSPHLRKYANKRFGKLLKFDKTANAELNITLEVEKFRHIVDATLTGDNMNISATEKSEDMYQSIDLAVDKMNAQVRKLREKSKDRYRRGEGLVRMDVVSFADAAHSEPPTIVETDSYPPKPMAVEEAAMQLDSLQFEFLVFLNAETERPNVIYRRKDGNYGLIDPGTD</sequence>
<protein>
    <recommendedName>
        <fullName evidence="3 4">Ribosome hibernation promoting factor</fullName>
        <shortName evidence="4">HPF</shortName>
    </recommendedName>
</protein>
<keyword evidence="7" id="KW-1185">Reference proteome</keyword>
<comment type="subunit">
    <text evidence="4">Interacts with 100S ribosomes.</text>
</comment>